<sequence>MADAPIEKSRDPLKISREEQNQHLEDILELSGGFGRFQVFQLVISLILSILCSCNHLGAIFVSFSPRFRCGNSSPVAPLDQNLTLDETFSSNCSDRCLTHEFDESTMVRTFVTDFDLVCDRLYLLPTLTGVYMAGIVVFNGAGGILSDHFGRRKVILFLGALHILSAFVTILVSSSYVGIMVLRFFVGGSIHASWSAFFVLASELTVERRRGVSGGVLNFGWNLGTIFLATVAFLLRDWHLLQWVFAGMSLVMVSYYFLVLESPRWLLRQGKFIEAENVYFRIAKANGVNDPTVLELMQQKLDMVRTVSESILIEQDQGFLKDGSFRSFLKQAQERIAELLRNQELVKRFALMSIPWFAIGMASYGIHFSAKLVAFDIFSLTIIKEATVIVTIGVLVAFYAEMRRTITLFLLCGLSGGFCIAFLFLDESLSLTRGIWLIVCQALITSNFFLLNTYTAEVFSTDVRNSVFSLIESFGKFGSLLAPFVVDLGGETHRGLPPAVFGMFLVLAAAVFLFMPETKSQPLTQGVEDLKDEKNSIAVLCSSRLRK</sequence>
<dbReference type="GO" id="GO:0022857">
    <property type="term" value="F:transmembrane transporter activity"/>
    <property type="evidence" value="ECO:0007669"/>
    <property type="project" value="InterPro"/>
</dbReference>
<comment type="caution">
    <text evidence="7">The sequence shown here is derived from an EMBL/GenBank/DDBJ whole genome shotgun (WGS) entry which is preliminary data.</text>
</comment>
<feature type="transmembrane region" description="Helical" evidence="5">
    <location>
        <begin position="373"/>
        <end position="400"/>
    </location>
</feature>
<dbReference type="Pfam" id="PF07690">
    <property type="entry name" value="MFS_1"/>
    <property type="match status" value="1"/>
</dbReference>
<dbReference type="EMBL" id="VCGU01000007">
    <property type="protein sequence ID" value="TRY73794.1"/>
    <property type="molecule type" value="Genomic_DNA"/>
</dbReference>
<keyword evidence="4 5" id="KW-0472">Membrane</keyword>
<dbReference type="PANTHER" id="PTHR24064">
    <property type="entry name" value="SOLUTE CARRIER FAMILY 22 MEMBER"/>
    <property type="match status" value="1"/>
</dbReference>
<organism evidence="7 8">
    <name type="scientific">Tigriopus californicus</name>
    <name type="common">Marine copepod</name>
    <dbReference type="NCBI Taxonomy" id="6832"/>
    <lineage>
        <taxon>Eukaryota</taxon>
        <taxon>Metazoa</taxon>
        <taxon>Ecdysozoa</taxon>
        <taxon>Arthropoda</taxon>
        <taxon>Crustacea</taxon>
        <taxon>Multicrustacea</taxon>
        <taxon>Hexanauplia</taxon>
        <taxon>Copepoda</taxon>
        <taxon>Harpacticoida</taxon>
        <taxon>Harpacticidae</taxon>
        <taxon>Tigriopus</taxon>
    </lineage>
</organism>
<proteinExistence type="predicted"/>
<feature type="transmembrane region" description="Helical" evidence="5">
    <location>
        <begin position="39"/>
        <end position="64"/>
    </location>
</feature>
<evidence type="ECO:0000256" key="5">
    <source>
        <dbReference type="SAM" id="Phobius"/>
    </source>
</evidence>
<evidence type="ECO:0000259" key="6">
    <source>
        <dbReference type="PROSITE" id="PS50850"/>
    </source>
</evidence>
<dbReference type="OMA" id="RHAMSSI"/>
<evidence type="ECO:0000256" key="2">
    <source>
        <dbReference type="ARBA" id="ARBA00022692"/>
    </source>
</evidence>
<dbReference type="PROSITE" id="PS00216">
    <property type="entry name" value="SUGAR_TRANSPORT_1"/>
    <property type="match status" value="1"/>
</dbReference>
<comment type="subcellular location">
    <subcellularLocation>
        <location evidence="1">Membrane</location>
        <topology evidence="1">Multi-pass membrane protein</topology>
    </subcellularLocation>
</comment>
<feature type="transmembrane region" description="Helical" evidence="5">
    <location>
        <begin position="407"/>
        <end position="426"/>
    </location>
</feature>
<reference evidence="7 8" key="1">
    <citation type="journal article" date="2018" name="Nat. Ecol. Evol.">
        <title>Genomic signatures of mitonuclear coevolution across populations of Tigriopus californicus.</title>
        <authorList>
            <person name="Barreto F.S."/>
            <person name="Watson E.T."/>
            <person name="Lima T.G."/>
            <person name="Willett C.S."/>
            <person name="Edmands S."/>
            <person name="Li W."/>
            <person name="Burton R.S."/>
        </authorList>
    </citation>
    <scope>NUCLEOTIDE SEQUENCE [LARGE SCALE GENOMIC DNA]</scope>
    <source>
        <strain evidence="7 8">San Diego</strain>
    </source>
</reference>
<dbReference type="InterPro" id="IPR020846">
    <property type="entry name" value="MFS_dom"/>
</dbReference>
<evidence type="ECO:0000256" key="1">
    <source>
        <dbReference type="ARBA" id="ARBA00004141"/>
    </source>
</evidence>
<feature type="transmembrane region" description="Helical" evidence="5">
    <location>
        <begin position="432"/>
        <end position="455"/>
    </location>
</feature>
<dbReference type="SUPFAM" id="SSF103473">
    <property type="entry name" value="MFS general substrate transporter"/>
    <property type="match status" value="1"/>
</dbReference>
<dbReference type="InterPro" id="IPR005829">
    <property type="entry name" value="Sugar_transporter_CS"/>
</dbReference>
<feature type="transmembrane region" description="Helical" evidence="5">
    <location>
        <begin position="213"/>
        <end position="235"/>
    </location>
</feature>
<evidence type="ECO:0000256" key="4">
    <source>
        <dbReference type="ARBA" id="ARBA00023136"/>
    </source>
</evidence>
<dbReference type="AlphaFoldDB" id="A0A553P7X2"/>
<evidence type="ECO:0000256" key="3">
    <source>
        <dbReference type="ARBA" id="ARBA00022989"/>
    </source>
</evidence>
<feature type="transmembrane region" description="Helical" evidence="5">
    <location>
        <begin position="123"/>
        <end position="143"/>
    </location>
</feature>
<feature type="transmembrane region" description="Helical" evidence="5">
    <location>
        <begin position="467"/>
        <end position="487"/>
    </location>
</feature>
<dbReference type="OrthoDB" id="6382114at2759"/>
<keyword evidence="2 5" id="KW-0812">Transmembrane</keyword>
<accession>A0A553P7X2</accession>
<evidence type="ECO:0000313" key="8">
    <source>
        <dbReference type="Proteomes" id="UP000318571"/>
    </source>
</evidence>
<dbReference type="InterPro" id="IPR011701">
    <property type="entry name" value="MFS"/>
</dbReference>
<dbReference type="GO" id="GO:0016020">
    <property type="term" value="C:membrane"/>
    <property type="evidence" value="ECO:0007669"/>
    <property type="project" value="UniProtKB-SubCell"/>
</dbReference>
<name>A0A553P7X2_TIGCA</name>
<gene>
    <name evidence="7" type="ORF">TCAL_07768</name>
</gene>
<feature type="transmembrane region" description="Helical" evidence="5">
    <location>
        <begin position="350"/>
        <end position="367"/>
    </location>
</feature>
<protein>
    <recommendedName>
        <fullName evidence="6">Major facilitator superfamily (MFS) profile domain-containing protein</fullName>
    </recommendedName>
</protein>
<dbReference type="Gene3D" id="1.20.1250.20">
    <property type="entry name" value="MFS general substrate transporter like domains"/>
    <property type="match status" value="1"/>
</dbReference>
<dbReference type="STRING" id="6832.A0A553P7X2"/>
<feature type="transmembrane region" description="Helical" evidence="5">
    <location>
        <begin position="499"/>
        <end position="516"/>
    </location>
</feature>
<dbReference type="PROSITE" id="PS50850">
    <property type="entry name" value="MFS"/>
    <property type="match status" value="1"/>
</dbReference>
<dbReference type="Proteomes" id="UP000318571">
    <property type="component" value="Chromosome 3"/>
</dbReference>
<keyword evidence="8" id="KW-1185">Reference proteome</keyword>
<feature type="transmembrane region" description="Helical" evidence="5">
    <location>
        <begin position="181"/>
        <end position="201"/>
    </location>
</feature>
<feature type="domain" description="Major facilitator superfamily (MFS) profile" evidence="6">
    <location>
        <begin position="42"/>
        <end position="520"/>
    </location>
</feature>
<feature type="transmembrane region" description="Helical" evidence="5">
    <location>
        <begin position="241"/>
        <end position="260"/>
    </location>
</feature>
<feature type="transmembrane region" description="Helical" evidence="5">
    <location>
        <begin position="155"/>
        <end position="175"/>
    </location>
</feature>
<evidence type="ECO:0000313" key="7">
    <source>
        <dbReference type="EMBL" id="TRY73794.1"/>
    </source>
</evidence>
<keyword evidence="3 5" id="KW-1133">Transmembrane helix</keyword>
<dbReference type="InterPro" id="IPR036259">
    <property type="entry name" value="MFS_trans_sf"/>
</dbReference>